<accession>B1GBB6</accession>
<dbReference type="InterPro" id="IPR017508">
    <property type="entry name" value="HipA_N1"/>
</dbReference>
<evidence type="ECO:0000256" key="3">
    <source>
        <dbReference type="ARBA" id="ARBA00022777"/>
    </source>
</evidence>
<evidence type="ECO:0000256" key="2">
    <source>
        <dbReference type="ARBA" id="ARBA00022679"/>
    </source>
</evidence>
<sequence length="447" mass="49933">MTRPTHSRALSVWANGERVGVWRIPARGPMEFSYDAAWIASPAGRPLSLSLPFAPGNLAHKGPRVLNYFDNLLPDSEVIRKRIAQRYQTETLDAFDLLQAIGRDCVGAVQLLPEDDVPEHVDRIEGTPLSEAEIETMLTRTVSTPTLGAADQSDDDFRISLAGAQEKTALLWHEGQWKRPHGATPTTHIFKLPLGLVGNKLADLSTSVENEWLCLRILRAYGLPVANTEVVTFGKQRVLSVERFDRQLHSSGQWLLRLPQEDFCQVYGVPSHRKYENEGGPGVLDLARVLQQSVAAAQDIETLLASQILFWMLAAPDGHAKNFSIRLLAGGQYRLTPLYDVMSIWPVEGSGPNQWSWFKARLAMGMWSRSKHDAFRDVQRRHFNTMALKCSYGASAEPLIERLIEQTPNVIDQVSADLPERFPARVAERIFKGLRNSAAKLAKMPAN</sequence>
<comment type="caution">
    <text evidence="6">The sequence shown here is derived from an EMBL/GenBank/DDBJ whole genome shotgun (WGS) entry which is preliminary data.</text>
</comment>
<dbReference type="CDD" id="cd17808">
    <property type="entry name" value="HipA_Ec_like"/>
    <property type="match status" value="1"/>
</dbReference>
<protein>
    <submittedName>
        <fullName evidence="6">HipA N-terminal domain protein</fullName>
    </submittedName>
</protein>
<dbReference type="RefSeq" id="WP_006053219.1">
    <property type="nucleotide sequence ID" value="NZ_ABLD01000054.1"/>
</dbReference>
<evidence type="ECO:0000313" key="6">
    <source>
        <dbReference type="EMBL" id="EDT06572.1"/>
    </source>
</evidence>
<comment type="similarity">
    <text evidence="1">Belongs to the HipA Ser/Thr kinase family.</text>
</comment>
<name>B1GBB6_PARG4</name>
<dbReference type="InterPro" id="IPR052028">
    <property type="entry name" value="HipA_Ser/Thr_kinase"/>
</dbReference>
<keyword evidence="3" id="KW-0418">Kinase</keyword>
<dbReference type="PANTHER" id="PTHR37419">
    <property type="entry name" value="SERINE/THREONINE-PROTEIN KINASE TOXIN HIPA"/>
    <property type="match status" value="1"/>
</dbReference>
<evidence type="ECO:0000259" key="4">
    <source>
        <dbReference type="Pfam" id="PF07804"/>
    </source>
</evidence>
<evidence type="ECO:0000259" key="5">
    <source>
        <dbReference type="Pfam" id="PF13657"/>
    </source>
</evidence>
<keyword evidence="7" id="KW-1185">Reference proteome</keyword>
<dbReference type="PANTHER" id="PTHR37419:SF1">
    <property type="entry name" value="SERINE_THREONINE-PROTEIN KINASE TOXIN HIPA"/>
    <property type="match status" value="1"/>
</dbReference>
<feature type="domain" description="HipA N-terminal subdomain 1" evidence="5">
    <location>
        <begin position="10"/>
        <end position="111"/>
    </location>
</feature>
<gene>
    <name evidence="6" type="ORF">BgramDRAFT_6653</name>
</gene>
<feature type="domain" description="HipA-like C-terminal" evidence="4">
    <location>
        <begin position="159"/>
        <end position="408"/>
    </location>
</feature>
<evidence type="ECO:0000313" key="7">
    <source>
        <dbReference type="Proteomes" id="UP000005045"/>
    </source>
</evidence>
<dbReference type="Pfam" id="PF13657">
    <property type="entry name" value="Couple_hipA"/>
    <property type="match status" value="1"/>
</dbReference>
<dbReference type="Pfam" id="PF07804">
    <property type="entry name" value="HipA_C"/>
    <property type="match status" value="1"/>
</dbReference>
<dbReference type="GO" id="GO:0005829">
    <property type="term" value="C:cytosol"/>
    <property type="evidence" value="ECO:0007669"/>
    <property type="project" value="TreeGrafter"/>
</dbReference>
<dbReference type="InterPro" id="IPR012893">
    <property type="entry name" value="HipA-like_C"/>
</dbReference>
<dbReference type="OrthoDB" id="9805913at2"/>
<dbReference type="EMBL" id="ABLD01000054">
    <property type="protein sequence ID" value="EDT06572.1"/>
    <property type="molecule type" value="Genomic_DNA"/>
</dbReference>
<dbReference type="AlphaFoldDB" id="B1GBB6"/>
<evidence type="ECO:0000256" key="1">
    <source>
        <dbReference type="ARBA" id="ARBA00010164"/>
    </source>
</evidence>
<dbReference type="GO" id="GO:0004674">
    <property type="term" value="F:protein serine/threonine kinase activity"/>
    <property type="evidence" value="ECO:0007669"/>
    <property type="project" value="TreeGrafter"/>
</dbReference>
<dbReference type="Proteomes" id="UP000005045">
    <property type="component" value="Unassembled WGS sequence"/>
</dbReference>
<reference evidence="6 7" key="1">
    <citation type="submission" date="2008-03" db="EMBL/GenBank/DDBJ databases">
        <title>Sequencing of the draft genome and assembly of Burkholderia graminis C4D1M.</title>
        <authorList>
            <consortium name="US DOE Joint Genome Institute (JGI-PGF)"/>
            <person name="Copeland A."/>
            <person name="Lucas S."/>
            <person name="Lapidus A."/>
            <person name="Glavina del Rio T."/>
            <person name="Dalin E."/>
            <person name="Tice H."/>
            <person name="Bruce D."/>
            <person name="Goodwin L."/>
            <person name="Pitluck S."/>
            <person name="Larimer F."/>
            <person name="Land M.L."/>
            <person name="Hauser L."/>
            <person name="Tiedje J."/>
            <person name="Richardson P."/>
        </authorList>
    </citation>
    <scope>NUCLEOTIDE SEQUENCE [LARGE SCALE GENOMIC DNA]</scope>
    <source>
        <strain evidence="7">ATCC 700544 / DSM 17151 / LMG 18924 / NCIMB 13744 / C4D1M</strain>
    </source>
</reference>
<dbReference type="NCBIfam" id="TIGR03071">
    <property type="entry name" value="couple_hipA"/>
    <property type="match status" value="1"/>
</dbReference>
<organism evidence="6 7">
    <name type="scientific">Paraburkholderia graminis (strain ATCC 700544 / DSM 17151 / LMG 18924 / NCIMB 13744 / C4D1M)</name>
    <dbReference type="NCBI Taxonomy" id="396598"/>
    <lineage>
        <taxon>Bacteria</taxon>
        <taxon>Pseudomonadati</taxon>
        <taxon>Pseudomonadota</taxon>
        <taxon>Betaproteobacteria</taxon>
        <taxon>Burkholderiales</taxon>
        <taxon>Burkholderiaceae</taxon>
        <taxon>Paraburkholderia</taxon>
    </lineage>
</organism>
<proteinExistence type="inferred from homology"/>
<keyword evidence="2" id="KW-0808">Transferase</keyword>